<keyword evidence="12" id="KW-1185">Reference proteome</keyword>
<dbReference type="GO" id="GO:0004674">
    <property type="term" value="F:protein serine/threonine kinase activity"/>
    <property type="evidence" value="ECO:0007669"/>
    <property type="project" value="UniProtKB-KW"/>
</dbReference>
<feature type="non-terminal residue" evidence="11">
    <location>
        <position position="635"/>
    </location>
</feature>
<evidence type="ECO:0000256" key="3">
    <source>
        <dbReference type="ARBA" id="ARBA00022679"/>
    </source>
</evidence>
<dbReference type="SMART" id="SM00220">
    <property type="entry name" value="S_TKc"/>
    <property type="match status" value="1"/>
</dbReference>
<dbReference type="Gene3D" id="3.30.200.20">
    <property type="entry name" value="Phosphorylase Kinase, domain 1"/>
    <property type="match status" value="1"/>
</dbReference>
<dbReference type="PROSITE" id="PS50011">
    <property type="entry name" value="PROTEIN_KINASE_DOM"/>
    <property type="match status" value="1"/>
</dbReference>
<sequence length="635" mass="70303">MNNFEVSTSSSTGAGNSISPSELSFDLVIGYIDDVLSAITDKNSPPKTLDSGMKLKDMVEPMASDFSKLCEGISQGAKMFSDQTSLTKNLSSEAQSMAVDVLKGVGNAHWAAVGLLAIANVLERVDKISTNDRDCIDLLKGMLDLAKYIKMVKDINADFHREILGKMSEALHLIVSGAILCHSFIRCNKISKFLSTKKICEELVYLRGKVDRLKIDMVLQMNYMFVSSVTFQLSRQQQNTNDTGEMTQRSETEIYTIESVSACIEPLSKESGEMPKRTETKIDAITSETAHAEPLSPESDNVNLSNKKNGFVERLVRTFLAFGGYLKGTANGLRNIAAQRFDGCRKPIHTLSIRQLSSDLKDGQLSSDLKDGQLSSDLKDEQPSSIGIECFTIKELETATNWYREKLGEGGFGYTYKGTLSDGRQVVIKRSRDRSKALQRELECISSLRHPNILNIIGSCITGDELLLVYDFMPNGNLSNLLFDPAPNQVLDWPTRWRIIHALIHALVFLQEGEDHVCILHRDIKPTNVLLDGNFNAKLSDFGIARKLPQKDSSNNNKAEEGVYVDFEEDSEDAHVSTGVAGTVGYVAPEYMMTGHVTKKSDIYSFGLLLLNIVSGRRCFELPSISDGIRSLIQL</sequence>
<dbReference type="EMBL" id="JAHRHJ020003813">
    <property type="protein sequence ID" value="KAH9289555.1"/>
    <property type="molecule type" value="Genomic_DNA"/>
</dbReference>
<evidence type="ECO:0000256" key="4">
    <source>
        <dbReference type="ARBA" id="ARBA00022741"/>
    </source>
</evidence>
<proteinExistence type="predicted"/>
<dbReference type="Proteomes" id="UP000824469">
    <property type="component" value="Unassembled WGS sequence"/>
</dbReference>
<comment type="catalytic activity">
    <reaction evidence="7">
        <text>L-threonyl-[protein] + ATP = O-phospho-L-threonyl-[protein] + ADP + H(+)</text>
        <dbReference type="Rhea" id="RHEA:46608"/>
        <dbReference type="Rhea" id="RHEA-COMP:11060"/>
        <dbReference type="Rhea" id="RHEA-COMP:11605"/>
        <dbReference type="ChEBI" id="CHEBI:15378"/>
        <dbReference type="ChEBI" id="CHEBI:30013"/>
        <dbReference type="ChEBI" id="CHEBI:30616"/>
        <dbReference type="ChEBI" id="CHEBI:61977"/>
        <dbReference type="ChEBI" id="CHEBI:456216"/>
        <dbReference type="EC" id="2.7.11.1"/>
    </reaction>
</comment>
<organism evidence="11 12">
    <name type="scientific">Taxus chinensis</name>
    <name type="common">Chinese yew</name>
    <name type="synonym">Taxus wallichiana var. chinensis</name>
    <dbReference type="NCBI Taxonomy" id="29808"/>
    <lineage>
        <taxon>Eukaryota</taxon>
        <taxon>Viridiplantae</taxon>
        <taxon>Streptophyta</taxon>
        <taxon>Embryophyta</taxon>
        <taxon>Tracheophyta</taxon>
        <taxon>Spermatophyta</taxon>
        <taxon>Pinopsida</taxon>
        <taxon>Pinidae</taxon>
        <taxon>Conifers II</taxon>
        <taxon>Cupressales</taxon>
        <taxon>Taxaceae</taxon>
        <taxon>Taxus</taxon>
    </lineage>
</organism>
<dbReference type="InterPro" id="IPR017441">
    <property type="entry name" value="Protein_kinase_ATP_BS"/>
</dbReference>
<evidence type="ECO:0000256" key="7">
    <source>
        <dbReference type="ARBA" id="ARBA00047899"/>
    </source>
</evidence>
<comment type="catalytic activity">
    <reaction evidence="8">
        <text>L-seryl-[protein] + ATP = O-phospho-L-seryl-[protein] + ADP + H(+)</text>
        <dbReference type="Rhea" id="RHEA:17989"/>
        <dbReference type="Rhea" id="RHEA-COMP:9863"/>
        <dbReference type="Rhea" id="RHEA-COMP:11604"/>
        <dbReference type="ChEBI" id="CHEBI:15378"/>
        <dbReference type="ChEBI" id="CHEBI:29999"/>
        <dbReference type="ChEBI" id="CHEBI:30616"/>
        <dbReference type="ChEBI" id="CHEBI:83421"/>
        <dbReference type="ChEBI" id="CHEBI:456216"/>
        <dbReference type="EC" id="2.7.11.1"/>
    </reaction>
</comment>
<dbReference type="InterPro" id="IPR011009">
    <property type="entry name" value="Kinase-like_dom_sf"/>
</dbReference>
<keyword evidence="2" id="KW-0723">Serine/threonine-protein kinase</keyword>
<dbReference type="GO" id="GO:0005524">
    <property type="term" value="F:ATP binding"/>
    <property type="evidence" value="ECO:0007669"/>
    <property type="project" value="UniProtKB-UniRule"/>
</dbReference>
<evidence type="ECO:0000256" key="9">
    <source>
        <dbReference type="PROSITE-ProRule" id="PRU10141"/>
    </source>
</evidence>
<dbReference type="InterPro" id="IPR000719">
    <property type="entry name" value="Prot_kinase_dom"/>
</dbReference>
<dbReference type="EC" id="2.7.11.1" evidence="1"/>
<evidence type="ECO:0000313" key="12">
    <source>
        <dbReference type="Proteomes" id="UP000824469"/>
    </source>
</evidence>
<dbReference type="InterPro" id="IPR052059">
    <property type="entry name" value="CR_Ser/Thr_kinase"/>
</dbReference>
<keyword evidence="4 9" id="KW-0547">Nucleotide-binding</keyword>
<name>A0AA38F5I8_TAXCH</name>
<evidence type="ECO:0000256" key="2">
    <source>
        <dbReference type="ARBA" id="ARBA00022527"/>
    </source>
</evidence>
<dbReference type="Pfam" id="PF00069">
    <property type="entry name" value="Pkinase"/>
    <property type="match status" value="1"/>
</dbReference>
<dbReference type="AlphaFoldDB" id="A0AA38F5I8"/>
<accession>A0AA38F5I8</accession>
<comment type="caution">
    <text evidence="11">The sequence shown here is derived from an EMBL/GenBank/DDBJ whole genome shotgun (WGS) entry which is preliminary data.</text>
</comment>
<feature type="domain" description="Protein kinase" evidence="10">
    <location>
        <begin position="401"/>
        <end position="635"/>
    </location>
</feature>
<dbReference type="PROSITE" id="PS00107">
    <property type="entry name" value="PROTEIN_KINASE_ATP"/>
    <property type="match status" value="1"/>
</dbReference>
<evidence type="ECO:0000313" key="11">
    <source>
        <dbReference type="EMBL" id="KAH9289555.1"/>
    </source>
</evidence>
<dbReference type="Gene3D" id="1.10.510.10">
    <property type="entry name" value="Transferase(Phosphotransferase) domain 1"/>
    <property type="match status" value="1"/>
</dbReference>
<gene>
    <name evidence="11" type="ORF">KI387_033672</name>
</gene>
<evidence type="ECO:0000256" key="8">
    <source>
        <dbReference type="ARBA" id="ARBA00048679"/>
    </source>
</evidence>
<dbReference type="FunFam" id="1.10.510.10:FF:001023">
    <property type="entry name" value="Os07g0541700 protein"/>
    <property type="match status" value="1"/>
</dbReference>
<dbReference type="InterPro" id="IPR008271">
    <property type="entry name" value="Ser/Thr_kinase_AS"/>
</dbReference>
<protein>
    <recommendedName>
        <fullName evidence="1">non-specific serine/threonine protein kinase</fullName>
        <ecNumber evidence="1">2.7.11.1</ecNumber>
    </recommendedName>
</protein>
<dbReference type="SUPFAM" id="SSF56112">
    <property type="entry name" value="Protein kinase-like (PK-like)"/>
    <property type="match status" value="1"/>
</dbReference>
<keyword evidence="3" id="KW-0808">Transferase</keyword>
<reference evidence="11 12" key="1">
    <citation type="journal article" date="2021" name="Nat. Plants">
        <title>The Taxus genome provides insights into paclitaxel biosynthesis.</title>
        <authorList>
            <person name="Xiong X."/>
            <person name="Gou J."/>
            <person name="Liao Q."/>
            <person name="Li Y."/>
            <person name="Zhou Q."/>
            <person name="Bi G."/>
            <person name="Li C."/>
            <person name="Du R."/>
            <person name="Wang X."/>
            <person name="Sun T."/>
            <person name="Guo L."/>
            <person name="Liang H."/>
            <person name="Lu P."/>
            <person name="Wu Y."/>
            <person name="Zhang Z."/>
            <person name="Ro D.K."/>
            <person name="Shang Y."/>
            <person name="Huang S."/>
            <person name="Yan J."/>
        </authorList>
    </citation>
    <scope>NUCLEOTIDE SEQUENCE [LARGE SCALE GENOMIC DNA]</scope>
    <source>
        <strain evidence="11">Ta-2019</strain>
    </source>
</reference>
<dbReference type="PROSITE" id="PS00108">
    <property type="entry name" value="PROTEIN_KINASE_ST"/>
    <property type="match status" value="1"/>
</dbReference>
<evidence type="ECO:0000256" key="1">
    <source>
        <dbReference type="ARBA" id="ARBA00012513"/>
    </source>
</evidence>
<feature type="binding site" evidence="9">
    <location>
        <position position="429"/>
    </location>
    <ligand>
        <name>ATP</name>
        <dbReference type="ChEBI" id="CHEBI:30616"/>
    </ligand>
</feature>
<evidence type="ECO:0000256" key="6">
    <source>
        <dbReference type="ARBA" id="ARBA00022840"/>
    </source>
</evidence>
<dbReference type="OMA" id="INADFHR"/>
<evidence type="ECO:0000256" key="5">
    <source>
        <dbReference type="ARBA" id="ARBA00022777"/>
    </source>
</evidence>
<keyword evidence="5" id="KW-0418">Kinase</keyword>
<evidence type="ECO:0000259" key="10">
    <source>
        <dbReference type="PROSITE" id="PS50011"/>
    </source>
</evidence>
<keyword evidence="6 9" id="KW-0067">ATP-binding</keyword>
<dbReference type="PANTHER" id="PTHR47973">
    <property type="entry name" value="CYSTEINE-RICH RECEPTOR-LIKE PROTEIN KINASE 3"/>
    <property type="match status" value="1"/>
</dbReference>